<feature type="binding site" evidence="11">
    <location>
        <position position="396"/>
    </location>
    <ligand>
        <name>Ca(2+)</name>
        <dbReference type="ChEBI" id="CHEBI:29108"/>
    </ligand>
</feature>
<dbReference type="CTD" id="23236"/>
<evidence type="ECO:0000313" key="17">
    <source>
        <dbReference type="RefSeq" id="XP_032804390.1"/>
    </source>
</evidence>
<reference evidence="17" key="1">
    <citation type="submission" date="2025-08" db="UniProtKB">
        <authorList>
            <consortium name="RefSeq"/>
        </authorList>
    </citation>
    <scope>IDENTIFICATION</scope>
    <source>
        <tissue evidence="17">Sperm</tissue>
    </source>
</reference>
<dbReference type="PRINTS" id="PR00390">
    <property type="entry name" value="PHPHLIPASEC"/>
</dbReference>
<dbReference type="GO" id="GO:0048015">
    <property type="term" value="P:phosphatidylinositol-mediated signaling"/>
    <property type="evidence" value="ECO:0007669"/>
    <property type="project" value="TreeGrafter"/>
</dbReference>
<comment type="catalytic activity">
    <reaction evidence="8">
        <text>a 1,2-diacyl-sn-glycero-3-phospho-(1D-myo-inositol) + H2O = 1D-myo-inositol 1-phosphate + a 1,2-diacyl-sn-glycerol + H(+)</text>
        <dbReference type="Rhea" id="RHEA:43484"/>
        <dbReference type="ChEBI" id="CHEBI:15377"/>
        <dbReference type="ChEBI" id="CHEBI:15378"/>
        <dbReference type="ChEBI" id="CHEBI:17815"/>
        <dbReference type="ChEBI" id="CHEBI:57880"/>
        <dbReference type="ChEBI" id="CHEBI:58433"/>
    </reaction>
    <physiologicalReaction direction="left-to-right" evidence="8">
        <dbReference type="Rhea" id="RHEA:43485"/>
    </physiologicalReaction>
</comment>
<dbReference type="InterPro" id="IPR017946">
    <property type="entry name" value="PLC-like_Pdiesterase_TIM-brl"/>
</dbReference>
<keyword evidence="16" id="KW-1185">Reference proteome</keyword>
<feature type="coiled-coil region" evidence="12">
    <location>
        <begin position="970"/>
        <end position="1015"/>
    </location>
</feature>
<evidence type="ECO:0000256" key="10">
    <source>
        <dbReference type="PIRSR" id="PIRSR000956-1"/>
    </source>
</evidence>
<feature type="domain" description="C2" evidence="14">
    <location>
        <begin position="690"/>
        <end position="818"/>
    </location>
</feature>
<feature type="binding site" evidence="11">
    <location>
        <position position="445"/>
    </location>
    <ligand>
        <name>Ca(2+)</name>
        <dbReference type="ChEBI" id="CHEBI:29108"/>
    </ligand>
</feature>
<keyword evidence="4 9" id="KW-0442">Lipid degradation</keyword>
<dbReference type="Pfam" id="PF08703">
    <property type="entry name" value="PLC-beta_C"/>
    <property type="match status" value="1"/>
</dbReference>
<dbReference type="Gene3D" id="2.60.40.150">
    <property type="entry name" value="C2 domain"/>
    <property type="match status" value="1"/>
</dbReference>
<dbReference type="EC" id="3.1.4.11" evidence="9"/>
<organism evidence="16 17">
    <name type="scientific">Petromyzon marinus</name>
    <name type="common">Sea lamprey</name>
    <dbReference type="NCBI Taxonomy" id="7757"/>
    <lineage>
        <taxon>Eukaryota</taxon>
        <taxon>Metazoa</taxon>
        <taxon>Chordata</taxon>
        <taxon>Craniata</taxon>
        <taxon>Vertebrata</taxon>
        <taxon>Cyclostomata</taxon>
        <taxon>Hyperoartia</taxon>
        <taxon>Petromyzontiformes</taxon>
        <taxon>Petromyzontidae</taxon>
        <taxon>Petromyzon</taxon>
    </lineage>
</organism>
<evidence type="ECO:0000256" key="8">
    <source>
        <dbReference type="ARBA" id="ARBA00023726"/>
    </source>
</evidence>
<dbReference type="SUPFAM" id="SSF49562">
    <property type="entry name" value="C2 domain (Calcium/lipid-binding domain, CaLB)"/>
    <property type="match status" value="1"/>
</dbReference>
<dbReference type="InterPro" id="IPR014815">
    <property type="entry name" value="PLC-beta_C"/>
</dbReference>
<evidence type="ECO:0000256" key="6">
    <source>
        <dbReference type="ARBA" id="ARBA00023224"/>
    </source>
</evidence>
<dbReference type="GO" id="GO:0051209">
    <property type="term" value="P:release of sequestered calcium ion into cytosol"/>
    <property type="evidence" value="ECO:0007669"/>
    <property type="project" value="TreeGrafter"/>
</dbReference>
<keyword evidence="3 11" id="KW-0106">Calcium</keyword>
<dbReference type="InterPro" id="IPR000008">
    <property type="entry name" value="C2_dom"/>
</dbReference>
<dbReference type="GO" id="GO:0005509">
    <property type="term" value="F:calcium ion binding"/>
    <property type="evidence" value="ECO:0007669"/>
    <property type="project" value="UniProtKB-UniRule"/>
</dbReference>
<dbReference type="FunFam" id="3.20.20.190:FF:000039">
    <property type="entry name" value="Phosphoinositide phospholipase C"/>
    <property type="match status" value="1"/>
</dbReference>
<keyword evidence="5 9" id="KW-0443">Lipid metabolism</keyword>
<feature type="domain" description="PI-PLC Y-box" evidence="15">
    <location>
        <begin position="574"/>
        <end position="690"/>
    </location>
</feature>
<accession>A0AAJ7ST93</accession>
<feature type="region of interest" description="Disordered" evidence="13">
    <location>
        <begin position="1016"/>
        <end position="1039"/>
    </location>
</feature>
<dbReference type="Pfam" id="PF00388">
    <property type="entry name" value="PI-PLC-X"/>
    <property type="match status" value="1"/>
</dbReference>
<dbReference type="InterPro" id="IPR001192">
    <property type="entry name" value="PI-PLC_fam"/>
</dbReference>
<dbReference type="PIRSF" id="PIRSF000956">
    <property type="entry name" value="PLC-beta"/>
    <property type="match status" value="1"/>
</dbReference>
<dbReference type="KEGG" id="pmrn:116939736"/>
<dbReference type="SUPFAM" id="SSF50729">
    <property type="entry name" value="PH domain-like"/>
    <property type="match status" value="1"/>
</dbReference>
<dbReference type="Gene3D" id="1.10.238.10">
    <property type="entry name" value="EF-hand"/>
    <property type="match status" value="1"/>
</dbReference>
<evidence type="ECO:0000256" key="12">
    <source>
        <dbReference type="SAM" id="Coils"/>
    </source>
</evidence>
<protein>
    <recommendedName>
        <fullName evidence="9">1-phosphatidylinositol 4,5-bisphosphate phosphodiesterase</fullName>
        <ecNumber evidence="9">3.1.4.11</ecNumber>
    </recommendedName>
</protein>
<feature type="region of interest" description="Disordered" evidence="13">
    <location>
        <begin position="902"/>
        <end position="937"/>
    </location>
</feature>
<keyword evidence="11" id="KW-0479">Metal-binding</keyword>
<dbReference type="PANTHER" id="PTHR10336">
    <property type="entry name" value="PHOSPHOINOSITIDE-SPECIFIC PHOSPHOLIPASE C FAMILY PROTEIN"/>
    <property type="match status" value="1"/>
</dbReference>
<dbReference type="InterPro" id="IPR035892">
    <property type="entry name" value="C2_domain_sf"/>
</dbReference>
<comment type="cofactor">
    <cofactor evidence="11">
        <name>Ca(2+)</name>
        <dbReference type="ChEBI" id="CHEBI:29108"/>
    </cofactor>
    <text evidence="11">Binds 1 Ca(2+) ion per subunit.</text>
</comment>
<keyword evidence="12" id="KW-0175">Coiled coil</keyword>
<feature type="region of interest" description="Disordered" evidence="13">
    <location>
        <begin position="497"/>
        <end position="566"/>
    </location>
</feature>
<evidence type="ECO:0000256" key="7">
    <source>
        <dbReference type="ARBA" id="ARBA00023674"/>
    </source>
</evidence>
<evidence type="ECO:0000256" key="11">
    <source>
        <dbReference type="PIRSR" id="PIRSR000956-2"/>
    </source>
</evidence>
<proteinExistence type="predicted"/>
<dbReference type="InterPro" id="IPR016280">
    <property type="entry name" value="PLC-beta"/>
</dbReference>
<dbReference type="PANTHER" id="PTHR10336:SF149">
    <property type="entry name" value="1-PHOSPHATIDYLINOSITOL 4,5-BISPHOSPHATE PHOSPHODIESTERASE CLASSES I AND II"/>
    <property type="match status" value="1"/>
</dbReference>
<dbReference type="SMART" id="SM00148">
    <property type="entry name" value="PLCXc"/>
    <property type="match status" value="1"/>
</dbReference>
<evidence type="ECO:0000256" key="9">
    <source>
        <dbReference type="PIRNR" id="PIRNR000956"/>
    </source>
</evidence>
<dbReference type="FunFam" id="2.60.40.150:FF:000008">
    <property type="entry name" value="1-phosphatidylinositol 4,5-bisphosphate phosphodiesterase"/>
    <property type="match status" value="1"/>
</dbReference>
<evidence type="ECO:0000256" key="5">
    <source>
        <dbReference type="ARBA" id="ARBA00023098"/>
    </source>
</evidence>
<feature type="compositionally biased region" description="Low complexity" evidence="13">
    <location>
        <begin position="1023"/>
        <end position="1035"/>
    </location>
</feature>
<evidence type="ECO:0000256" key="4">
    <source>
        <dbReference type="ARBA" id="ARBA00022963"/>
    </source>
</evidence>
<evidence type="ECO:0000259" key="15">
    <source>
        <dbReference type="PROSITE" id="PS50008"/>
    </source>
</evidence>
<dbReference type="GO" id="GO:0016042">
    <property type="term" value="P:lipid catabolic process"/>
    <property type="evidence" value="ECO:0007669"/>
    <property type="project" value="UniProtKB-KW"/>
</dbReference>
<evidence type="ECO:0000313" key="16">
    <source>
        <dbReference type="Proteomes" id="UP001318040"/>
    </source>
</evidence>
<dbReference type="Gene3D" id="1.20.1230.10">
    <property type="entry name" value="Phospholipase C beta, distal C-terminal domain"/>
    <property type="match status" value="1"/>
</dbReference>
<dbReference type="SMART" id="SM00239">
    <property type="entry name" value="C2"/>
    <property type="match status" value="1"/>
</dbReference>
<dbReference type="GO" id="GO:0005737">
    <property type="term" value="C:cytoplasm"/>
    <property type="evidence" value="ECO:0007669"/>
    <property type="project" value="TreeGrafter"/>
</dbReference>
<dbReference type="Gene3D" id="3.20.20.190">
    <property type="entry name" value="Phosphatidylinositol (PI) phosphodiesterase"/>
    <property type="match status" value="1"/>
</dbReference>
<dbReference type="CDD" id="cd13361">
    <property type="entry name" value="PH_PLC_beta"/>
    <property type="match status" value="1"/>
</dbReference>
<comment type="catalytic activity">
    <reaction evidence="7">
        <text>a 1,2-diacyl-sn-glycero-3-phospho-(1D-myo-inositol-4,5-bisphosphate) + H2O = 1D-myo-inositol 1,4,5-trisphosphate + a 1,2-diacyl-sn-glycerol + H(+)</text>
        <dbReference type="Rhea" id="RHEA:33179"/>
        <dbReference type="ChEBI" id="CHEBI:15377"/>
        <dbReference type="ChEBI" id="CHEBI:15378"/>
        <dbReference type="ChEBI" id="CHEBI:17815"/>
        <dbReference type="ChEBI" id="CHEBI:58456"/>
        <dbReference type="ChEBI" id="CHEBI:203600"/>
        <dbReference type="EC" id="3.1.4.11"/>
    </reaction>
    <physiologicalReaction direction="left-to-right" evidence="7">
        <dbReference type="Rhea" id="RHEA:33180"/>
    </physiologicalReaction>
</comment>
<dbReference type="PROSITE" id="PS50008">
    <property type="entry name" value="PIPLC_Y_DOMAIN"/>
    <property type="match status" value="1"/>
</dbReference>
<dbReference type="Pfam" id="PF00168">
    <property type="entry name" value="C2"/>
    <property type="match status" value="1"/>
</dbReference>
<dbReference type="SUPFAM" id="SSF51695">
    <property type="entry name" value="PLC-like phosphodiesterases"/>
    <property type="match status" value="1"/>
</dbReference>
<evidence type="ECO:0000256" key="2">
    <source>
        <dbReference type="ARBA" id="ARBA00022801"/>
    </source>
</evidence>
<dbReference type="Pfam" id="PF22631">
    <property type="entry name" value="PLCB1-4-like_EFh"/>
    <property type="match status" value="1"/>
</dbReference>
<dbReference type="RefSeq" id="XP_032804390.1">
    <property type="nucleotide sequence ID" value="XM_032948499.1"/>
</dbReference>
<dbReference type="CDD" id="cd08591">
    <property type="entry name" value="PI-PLCc_beta"/>
    <property type="match status" value="1"/>
</dbReference>
<dbReference type="InterPro" id="IPR037862">
    <property type="entry name" value="PLC-beta_PH"/>
</dbReference>
<feature type="binding site" evidence="11">
    <location>
        <position position="394"/>
    </location>
    <ligand>
        <name>Ca(2+)</name>
        <dbReference type="ChEBI" id="CHEBI:29108"/>
    </ligand>
</feature>
<sequence length="1268" mass="141642">MAGARAGVHALQLKQIGVPDALKKGNKFIKWDDDSTAGVPVTLRVDPNGHFLYWLDQNKETECLDITSIRDTRTGKSARTPKDGKLRDVFESGNGEGRLEQKTVTVVFGSDFVNLTFLNFVAFSEEIAKEWATGIFQLASNLLYHNSSRDIFLDKLYTKLTLQLNQDSKIPVKKISPPPHPHISNKTVAALAANPLQLAQPTVCRHLPANSQQGPQAGGTALESCGLPNGRNDAIYPAEFGPDVFRLFIKSICPRPEIDGIFAEVGARSRPYLTVDQFTEFINNCQRDPRLNEILYPPLKPSQVQLMIEKYEPNASLAKKGHISVGGFLKFLQGDENSAIPAEKIDLSDDMMQPLSHYFINSSHNTYLMAGQLAGSSSVEMYRQALLAGCRCVELDCWKGRTADEEPVITHGFTMTTEILFKDVIEAIKDCAFKTSPFPVILSFENHVDSPKQQAKMAEYCRTIFGDALLMDPLEKYLLESGIPLPSPQDLIGKILIKNKKKKHPPKGAQEGGSAKRRAGEAISNTQSDSSSVCDPCSPSTGEGDGESEEEYDEDDDAKKGSTDESEAIATEEMSNLVNYVQPVKFTTFEAARKKNRSYEMSSFVETKGMEQLTKCPVEFVEYNKCQLSRIYPKGTRVDSSNYMPQVFWNAGCQLVALNYQTMDLAMQLNIGMFEYNRRSGYILKPEFMRRSDKHFDPFSDNTVDGIIANTVSVKVISGQFLSDKKVGCFVEVDMFGLPVDTKRKIYKTKTAPGNSINPVWDEEPFVFKKVVLPTLACLRVAAFEDGGKFLGHRIMPVSAIRPGYRHICLRNESNQALALPAILVYIQVKDYVPDAFADLTEALANPIRYVSLMEQRAQQLAALIGEFDEGTAEEVVPKIIKKEENGVSALVLRQISEDGPISMPPAPHKVAAPPGAPQGSGPTDTVKSPAKPPPQKDDVLASILRGVEALTVEQIKQHKAVLKLQFKQHKEAKDLSKRHQKRIAELAKEQMARLSDLQAELIKQRVSLEKALKKSIKKKSRSLSTSPSMSPSASLEGELSALEGQGGRQITEMKQQQQEEMLHMRQEHCELEKARRQQHIKQMVQKMHEVAVECQATQLKKLRDICERETKELKKKMDGRRQEKITEVMSKDTKDKQEVEGLKTEINRTHIQEVVQTIKMLTESQTKRQEKLEDSHKEVLQQILEEEAQYSQQLEVDHSRKLQALPEEVEQDMRTMILDRFTVDPPELSPSPGSTDEKVVLPLGDGGGGVEREALTMVTDTDDVTRL</sequence>
<evidence type="ECO:0000256" key="1">
    <source>
        <dbReference type="ARBA" id="ARBA00022553"/>
    </source>
</evidence>
<feature type="compositionally biased region" description="Basic residues" evidence="13">
    <location>
        <begin position="497"/>
        <end position="506"/>
    </location>
</feature>
<dbReference type="SMART" id="SM00149">
    <property type="entry name" value="PLCYc"/>
    <property type="match status" value="1"/>
</dbReference>
<dbReference type="Gene3D" id="2.30.29.240">
    <property type="match status" value="1"/>
</dbReference>
<feature type="binding site" evidence="11">
    <location>
        <position position="365"/>
    </location>
    <ligand>
        <name>Ca(2+)</name>
        <dbReference type="ChEBI" id="CHEBI:29108"/>
    </ligand>
</feature>
<keyword evidence="6 9" id="KW-0807">Transducer</keyword>
<dbReference type="Pfam" id="PF17787">
    <property type="entry name" value="PH_14"/>
    <property type="match status" value="1"/>
</dbReference>
<dbReference type="SUPFAM" id="SSF47473">
    <property type="entry name" value="EF-hand"/>
    <property type="match status" value="1"/>
</dbReference>
<keyword evidence="1" id="KW-0597">Phosphoprotein</keyword>
<name>A0AAJ7ST93_PETMA</name>
<dbReference type="AlphaFoldDB" id="A0AAJ7ST93"/>
<dbReference type="PROSITE" id="PS50004">
    <property type="entry name" value="C2"/>
    <property type="match status" value="1"/>
</dbReference>
<dbReference type="InterPro" id="IPR000909">
    <property type="entry name" value="PLipase_C_PInositol-sp_X_dom"/>
</dbReference>
<dbReference type="Pfam" id="PF00387">
    <property type="entry name" value="PI-PLC-Y"/>
    <property type="match status" value="1"/>
</dbReference>
<dbReference type="SUPFAM" id="SSF69989">
    <property type="entry name" value="C-terminal domain of PLC-beta"/>
    <property type="match status" value="1"/>
</dbReference>
<dbReference type="InterPro" id="IPR001711">
    <property type="entry name" value="PLipase_C_Pinositol-sp_Y"/>
</dbReference>
<dbReference type="CDD" id="cd00275">
    <property type="entry name" value="C2_PLC_like"/>
    <property type="match status" value="1"/>
</dbReference>
<evidence type="ECO:0000256" key="13">
    <source>
        <dbReference type="SAM" id="MobiDB-lite"/>
    </source>
</evidence>
<dbReference type="Proteomes" id="UP001318040">
    <property type="component" value="Chromosome 6"/>
</dbReference>
<dbReference type="GO" id="GO:0046488">
    <property type="term" value="P:phosphatidylinositol metabolic process"/>
    <property type="evidence" value="ECO:0007669"/>
    <property type="project" value="TreeGrafter"/>
</dbReference>
<keyword evidence="2 9" id="KW-0378">Hydrolase</keyword>
<dbReference type="InterPro" id="IPR011992">
    <property type="entry name" value="EF-hand-dom_pair"/>
</dbReference>
<dbReference type="PROSITE" id="PS50007">
    <property type="entry name" value="PIPLC_X_DOMAIN"/>
    <property type="match status" value="1"/>
</dbReference>
<feature type="active site" evidence="10">
    <location>
        <position position="364"/>
    </location>
</feature>
<feature type="active site" evidence="10">
    <location>
        <position position="411"/>
    </location>
</feature>
<dbReference type="GO" id="GO:0007186">
    <property type="term" value="P:G protein-coupled receptor signaling pathway"/>
    <property type="evidence" value="ECO:0007669"/>
    <property type="project" value="TreeGrafter"/>
</dbReference>
<dbReference type="InterPro" id="IPR053945">
    <property type="entry name" value="PLCB1-4-like_EFh"/>
</dbReference>
<evidence type="ECO:0000256" key="3">
    <source>
        <dbReference type="ARBA" id="ARBA00022837"/>
    </source>
</evidence>
<dbReference type="InterPro" id="IPR042531">
    <property type="entry name" value="PLC-beta_C_sf"/>
</dbReference>
<evidence type="ECO:0000259" key="14">
    <source>
        <dbReference type="PROSITE" id="PS50004"/>
    </source>
</evidence>
<feature type="compositionally biased region" description="Low complexity" evidence="13">
    <location>
        <begin position="528"/>
        <end position="542"/>
    </location>
</feature>
<feature type="compositionally biased region" description="Acidic residues" evidence="13">
    <location>
        <begin position="544"/>
        <end position="556"/>
    </location>
</feature>
<dbReference type="GO" id="GO:0004435">
    <property type="term" value="F:phosphatidylinositol-4,5-bisphosphate phospholipase C activity"/>
    <property type="evidence" value="ECO:0007669"/>
    <property type="project" value="UniProtKB-UniRule"/>
</dbReference>
<feature type="compositionally biased region" description="Low complexity" evidence="13">
    <location>
        <begin position="912"/>
        <end position="923"/>
    </location>
</feature>
<gene>
    <name evidence="17" type="primary">PLCB1</name>
</gene>